<evidence type="ECO:0000256" key="6">
    <source>
        <dbReference type="ARBA" id="ARBA00023077"/>
    </source>
</evidence>
<dbReference type="InterPro" id="IPR036942">
    <property type="entry name" value="Beta-barrel_TonB_sf"/>
</dbReference>
<organism evidence="16 17">
    <name type="scientific">Comamonas serinivorans</name>
    <dbReference type="NCBI Taxonomy" id="1082851"/>
    <lineage>
        <taxon>Bacteria</taxon>
        <taxon>Pseudomonadati</taxon>
        <taxon>Pseudomonadota</taxon>
        <taxon>Betaproteobacteria</taxon>
        <taxon>Burkholderiales</taxon>
        <taxon>Comamonadaceae</taxon>
        <taxon>Comamonas</taxon>
    </lineage>
</organism>
<sequence>MHRSLPHAAPRRPAHRASSVADAASPARLTTASALALFLTLAVPAHAQESAAPAAPQDAPAASTTPAPAAPAAASSATPAALSGVTVRGQTVVTTPVSVLDREQLQLRDTSTLGAALDGEPGVQASHFGAGASRPIMRGMDGPRVQVLSNGAEIQDAASVSPDHAVVTEPLLADRIELLRGPSALLYSAGAIGGVVNVTDERIPTAVPDRPQGRVGLRASSAAREAAGAFSLTAGSGPIAVHVEGAARDAEDYRVGKGWNSARVEGSQARGNTGSVGVSWVGSQGYLGVSAARQTRTYGLPGHSHDIEDCHPHGTHLHCGGHDDHGHDDHGHEDEHGHDHDHDHDHADVPRVRMTSNRYDLRGEWRQPVAGIEAVRIRGGLTRYRHDEVEDGAIATTFNNRANDWRIEAQHAPVAGWRGVFGVEGSQRRFSALGEEAYVAPSTTTRQGLFWMEERQFGAVGVSATLRHDWQRVQAASLGERLSHHGSSLALGATWRFAPEYRASIGFTTASRMPSAEELFARGLHMATRTYELGNAALRPERARNIDLGLAKTAGNTTFSVNLYHNRVGGYIHARTLDALNGVQLLQYSQDDARFTGVEARVQHRLDGRWLGAQWRTGAWADVVHARLANGERLARLAPARAGFTLGAQWAEWDTELEWRLVQHQRKVAEFETATPGYGMLNWRLRYTSAGEQPWQAYVQLNNLTNKLAYVHTSFIKDAAPLMGRSLVVGLSKAF</sequence>
<dbReference type="InterPro" id="IPR000531">
    <property type="entry name" value="Beta-barrel_TonB"/>
</dbReference>
<evidence type="ECO:0000256" key="2">
    <source>
        <dbReference type="ARBA" id="ARBA00009810"/>
    </source>
</evidence>
<dbReference type="OrthoDB" id="9795928at2"/>
<evidence type="ECO:0000256" key="9">
    <source>
        <dbReference type="ARBA" id="ARBA00023237"/>
    </source>
</evidence>
<dbReference type="PANTHER" id="PTHR30069:SF40">
    <property type="entry name" value="TONB-DEPENDENT RECEPTOR NMB0964-RELATED"/>
    <property type="match status" value="1"/>
</dbReference>
<dbReference type="GO" id="GO:0009279">
    <property type="term" value="C:cell outer membrane"/>
    <property type="evidence" value="ECO:0007669"/>
    <property type="project" value="UniProtKB-SubCell"/>
</dbReference>
<dbReference type="Proteomes" id="UP000196138">
    <property type="component" value="Chromosome"/>
</dbReference>
<evidence type="ECO:0000256" key="7">
    <source>
        <dbReference type="ARBA" id="ARBA00023136"/>
    </source>
</evidence>
<accession>A0A1Y0ES68</accession>
<feature type="compositionally biased region" description="Basic residues" evidence="12">
    <location>
        <begin position="1"/>
        <end position="15"/>
    </location>
</feature>
<feature type="region of interest" description="Disordered" evidence="12">
    <location>
        <begin position="50"/>
        <end position="75"/>
    </location>
</feature>
<dbReference type="PROSITE" id="PS52016">
    <property type="entry name" value="TONB_DEPENDENT_REC_3"/>
    <property type="match status" value="1"/>
</dbReference>
<evidence type="ECO:0000256" key="13">
    <source>
        <dbReference type="SAM" id="SignalP"/>
    </source>
</evidence>
<keyword evidence="3 10" id="KW-0813">Transport</keyword>
<dbReference type="Pfam" id="PF00593">
    <property type="entry name" value="TonB_dep_Rec_b-barrel"/>
    <property type="match status" value="1"/>
</dbReference>
<keyword evidence="8 16" id="KW-0675">Receptor</keyword>
<feature type="chain" id="PRO_5012688458" evidence="13">
    <location>
        <begin position="48"/>
        <end position="735"/>
    </location>
</feature>
<evidence type="ECO:0000313" key="16">
    <source>
        <dbReference type="EMBL" id="ARU06525.1"/>
    </source>
</evidence>
<evidence type="ECO:0000256" key="12">
    <source>
        <dbReference type="SAM" id="MobiDB-lite"/>
    </source>
</evidence>
<feature type="signal peptide" evidence="13">
    <location>
        <begin position="1"/>
        <end position="47"/>
    </location>
</feature>
<dbReference type="SUPFAM" id="SSF56935">
    <property type="entry name" value="Porins"/>
    <property type="match status" value="1"/>
</dbReference>
<dbReference type="AlphaFoldDB" id="A0A1Y0ES68"/>
<dbReference type="RefSeq" id="WP_087283806.1">
    <property type="nucleotide sequence ID" value="NZ_CP021455.1"/>
</dbReference>
<feature type="compositionally biased region" description="Low complexity" evidence="12">
    <location>
        <begin position="16"/>
        <end position="25"/>
    </location>
</feature>
<dbReference type="InterPro" id="IPR012910">
    <property type="entry name" value="Plug_dom"/>
</dbReference>
<keyword evidence="13" id="KW-0732">Signal</keyword>
<dbReference type="Pfam" id="PF07715">
    <property type="entry name" value="Plug"/>
    <property type="match status" value="1"/>
</dbReference>
<keyword evidence="4 10" id="KW-1134">Transmembrane beta strand</keyword>
<evidence type="ECO:0000259" key="15">
    <source>
        <dbReference type="Pfam" id="PF07715"/>
    </source>
</evidence>
<keyword evidence="5 10" id="KW-0812">Transmembrane</keyword>
<proteinExistence type="inferred from homology"/>
<evidence type="ECO:0000256" key="5">
    <source>
        <dbReference type="ARBA" id="ARBA00022692"/>
    </source>
</evidence>
<evidence type="ECO:0000256" key="1">
    <source>
        <dbReference type="ARBA" id="ARBA00004571"/>
    </source>
</evidence>
<gene>
    <name evidence="16" type="ORF">CCO03_19335</name>
</gene>
<evidence type="ECO:0000313" key="17">
    <source>
        <dbReference type="Proteomes" id="UP000196138"/>
    </source>
</evidence>
<evidence type="ECO:0000259" key="14">
    <source>
        <dbReference type="Pfam" id="PF00593"/>
    </source>
</evidence>
<feature type="domain" description="TonB-dependent receptor-like beta-barrel" evidence="14">
    <location>
        <begin position="325"/>
        <end position="704"/>
    </location>
</feature>
<dbReference type="InterPro" id="IPR039426">
    <property type="entry name" value="TonB-dep_rcpt-like"/>
</dbReference>
<evidence type="ECO:0000256" key="4">
    <source>
        <dbReference type="ARBA" id="ARBA00022452"/>
    </source>
</evidence>
<keyword evidence="7 10" id="KW-0472">Membrane</keyword>
<feature type="region of interest" description="Disordered" evidence="12">
    <location>
        <begin position="321"/>
        <end position="347"/>
    </location>
</feature>
<dbReference type="KEGG" id="cser:CCO03_19335"/>
<keyword evidence="6 11" id="KW-0798">TonB box</keyword>
<evidence type="ECO:0000256" key="10">
    <source>
        <dbReference type="PROSITE-ProRule" id="PRU01360"/>
    </source>
</evidence>
<comment type="similarity">
    <text evidence="2 10 11">Belongs to the TonB-dependent receptor family.</text>
</comment>
<comment type="subcellular location">
    <subcellularLocation>
        <location evidence="1 10">Cell outer membrane</location>
        <topology evidence="1 10">Multi-pass membrane protein</topology>
    </subcellularLocation>
</comment>
<dbReference type="InterPro" id="IPR037066">
    <property type="entry name" value="Plug_dom_sf"/>
</dbReference>
<feature type="domain" description="TonB-dependent receptor plug" evidence="15">
    <location>
        <begin position="93"/>
        <end position="195"/>
    </location>
</feature>
<dbReference type="GO" id="GO:0015344">
    <property type="term" value="F:siderophore uptake transmembrane transporter activity"/>
    <property type="evidence" value="ECO:0007669"/>
    <property type="project" value="TreeGrafter"/>
</dbReference>
<dbReference type="PANTHER" id="PTHR30069">
    <property type="entry name" value="TONB-DEPENDENT OUTER MEMBRANE RECEPTOR"/>
    <property type="match status" value="1"/>
</dbReference>
<name>A0A1Y0ES68_9BURK</name>
<protein>
    <submittedName>
        <fullName evidence="16">TonB-dependent receptor</fullName>
    </submittedName>
</protein>
<evidence type="ECO:0000256" key="3">
    <source>
        <dbReference type="ARBA" id="ARBA00022448"/>
    </source>
</evidence>
<feature type="region of interest" description="Disordered" evidence="12">
    <location>
        <begin position="1"/>
        <end position="25"/>
    </location>
</feature>
<reference evidence="16 17" key="1">
    <citation type="submission" date="2017-05" db="EMBL/GenBank/DDBJ databases">
        <authorList>
            <person name="Song R."/>
            <person name="Chenine A.L."/>
            <person name="Ruprecht R.M."/>
        </authorList>
    </citation>
    <scope>NUCLEOTIDE SEQUENCE [LARGE SCALE GENOMIC DNA]</scope>
    <source>
        <strain evidence="16 17">DSM 26136</strain>
    </source>
</reference>
<evidence type="ECO:0000256" key="8">
    <source>
        <dbReference type="ARBA" id="ARBA00023170"/>
    </source>
</evidence>
<keyword evidence="9 10" id="KW-0998">Cell outer membrane</keyword>
<dbReference type="Gene3D" id="2.170.130.10">
    <property type="entry name" value="TonB-dependent receptor, plug domain"/>
    <property type="match status" value="1"/>
</dbReference>
<evidence type="ECO:0000256" key="11">
    <source>
        <dbReference type="RuleBase" id="RU003357"/>
    </source>
</evidence>
<dbReference type="EMBL" id="CP021455">
    <property type="protein sequence ID" value="ARU06525.1"/>
    <property type="molecule type" value="Genomic_DNA"/>
</dbReference>
<dbReference type="GO" id="GO:0044718">
    <property type="term" value="P:siderophore transmembrane transport"/>
    <property type="evidence" value="ECO:0007669"/>
    <property type="project" value="TreeGrafter"/>
</dbReference>
<dbReference type="Gene3D" id="2.40.170.20">
    <property type="entry name" value="TonB-dependent receptor, beta-barrel domain"/>
    <property type="match status" value="1"/>
</dbReference>
<keyword evidence="17" id="KW-1185">Reference proteome</keyword>